<evidence type="ECO:0000256" key="1">
    <source>
        <dbReference type="SAM" id="MobiDB-lite"/>
    </source>
</evidence>
<dbReference type="Proteomes" id="UP001176961">
    <property type="component" value="Unassembled WGS sequence"/>
</dbReference>
<evidence type="ECO:0000313" key="3">
    <source>
        <dbReference type="Proteomes" id="UP001176961"/>
    </source>
</evidence>
<proteinExistence type="predicted"/>
<keyword evidence="3" id="KW-1185">Reference proteome</keyword>
<comment type="caution">
    <text evidence="2">The sequence shown here is derived from an EMBL/GenBank/DDBJ whole genome shotgun (WGS) entry which is preliminary data.</text>
</comment>
<dbReference type="AlphaFoldDB" id="A0AA36GNX1"/>
<reference evidence="2" key="1">
    <citation type="submission" date="2023-07" db="EMBL/GenBank/DDBJ databases">
        <authorList>
            <consortium name="CYATHOMIX"/>
        </authorList>
    </citation>
    <scope>NUCLEOTIDE SEQUENCE</scope>
    <source>
        <strain evidence="2">N/A</strain>
    </source>
</reference>
<feature type="region of interest" description="Disordered" evidence="1">
    <location>
        <begin position="181"/>
        <end position="257"/>
    </location>
</feature>
<gene>
    <name evidence="2" type="ORF">CYNAS_LOCUS7619</name>
</gene>
<dbReference type="EMBL" id="CATQJL010000112">
    <property type="protein sequence ID" value="CAJ0595636.1"/>
    <property type="molecule type" value="Genomic_DNA"/>
</dbReference>
<sequence>MDPKEREEKYQENLQGRVLAEYVRISNLPIRMKAEFSLMINRIIDIVGYREHLHEDPYPLTWPRASGIGANSMAISVKVTYPFWTWFTTVGKNNLSRYNAENNTHIFLYLRNKIKLMYNARNKNPPEMRVRRDKLEIKGVGEFDPVILSMRLGINTEDWQGLPLEQLLDIRLRRQKEDGTLALGPLNLPGLEPEKPQEKGPEKETCTNEKENGKENENEGAGVSYSQAVRGQKRSTDEDGFVLPRKVKRTTQDKNAK</sequence>
<protein>
    <submittedName>
        <fullName evidence="2">Uncharacterized protein</fullName>
    </submittedName>
</protein>
<name>A0AA36GNX1_CYLNA</name>
<feature type="compositionally biased region" description="Low complexity" evidence="1">
    <location>
        <begin position="181"/>
        <end position="191"/>
    </location>
</feature>
<organism evidence="2 3">
    <name type="scientific">Cylicocyclus nassatus</name>
    <name type="common">Nematode worm</name>
    <dbReference type="NCBI Taxonomy" id="53992"/>
    <lineage>
        <taxon>Eukaryota</taxon>
        <taxon>Metazoa</taxon>
        <taxon>Ecdysozoa</taxon>
        <taxon>Nematoda</taxon>
        <taxon>Chromadorea</taxon>
        <taxon>Rhabditida</taxon>
        <taxon>Rhabditina</taxon>
        <taxon>Rhabditomorpha</taxon>
        <taxon>Strongyloidea</taxon>
        <taxon>Strongylidae</taxon>
        <taxon>Cylicocyclus</taxon>
    </lineage>
</organism>
<feature type="compositionally biased region" description="Basic and acidic residues" evidence="1">
    <location>
        <begin position="192"/>
        <end position="217"/>
    </location>
</feature>
<evidence type="ECO:0000313" key="2">
    <source>
        <dbReference type="EMBL" id="CAJ0595636.1"/>
    </source>
</evidence>
<accession>A0AA36GNX1</accession>